<keyword evidence="1" id="KW-1133">Transmembrane helix</keyword>
<gene>
    <name evidence="2" type="ORF">LMG26411_00491</name>
</gene>
<reference evidence="2 3" key="1">
    <citation type="submission" date="2021-03" db="EMBL/GenBank/DDBJ databases">
        <authorList>
            <person name="Peeters C."/>
        </authorList>
    </citation>
    <scope>NUCLEOTIDE SEQUENCE [LARGE SCALE GENOMIC DNA]</scope>
    <source>
        <strain evidence="2 3">LMG 26411</strain>
    </source>
</reference>
<evidence type="ECO:0000313" key="2">
    <source>
        <dbReference type="EMBL" id="CAG2131844.1"/>
    </source>
</evidence>
<evidence type="ECO:0000313" key="3">
    <source>
        <dbReference type="Proteomes" id="UP000672657"/>
    </source>
</evidence>
<evidence type="ECO:0000256" key="1">
    <source>
        <dbReference type="SAM" id="Phobius"/>
    </source>
</evidence>
<comment type="caution">
    <text evidence="2">The sequence shown here is derived from an EMBL/GenBank/DDBJ whole genome shotgun (WGS) entry which is preliminary data.</text>
</comment>
<sequence>MPMSALPSLVRCLFIAACLLPLMLVALKSGGRAKQAAAWSGIALLAVLLSLVDVSAYVQARVDGVLFRAGCGG</sequence>
<protein>
    <submittedName>
        <fullName evidence="2">Uncharacterized protein</fullName>
    </submittedName>
</protein>
<dbReference type="EMBL" id="CAJPVI010000002">
    <property type="protein sequence ID" value="CAG2131844.1"/>
    <property type="molecule type" value="Genomic_DNA"/>
</dbReference>
<feature type="transmembrane region" description="Helical" evidence="1">
    <location>
        <begin position="36"/>
        <end position="58"/>
    </location>
</feature>
<proteinExistence type="predicted"/>
<keyword evidence="3" id="KW-1185">Reference proteome</keyword>
<organism evidence="2 3">
    <name type="scientific">Cupriavidus numazuensis</name>
    <dbReference type="NCBI Taxonomy" id="221992"/>
    <lineage>
        <taxon>Bacteria</taxon>
        <taxon>Pseudomonadati</taxon>
        <taxon>Pseudomonadota</taxon>
        <taxon>Betaproteobacteria</taxon>
        <taxon>Burkholderiales</taxon>
        <taxon>Burkholderiaceae</taxon>
        <taxon>Cupriavidus</taxon>
    </lineage>
</organism>
<name>A0ABN7PS92_9BURK</name>
<keyword evidence="1" id="KW-0472">Membrane</keyword>
<accession>A0ABN7PS92</accession>
<dbReference type="Proteomes" id="UP000672657">
    <property type="component" value="Unassembled WGS sequence"/>
</dbReference>
<keyword evidence="1" id="KW-0812">Transmembrane</keyword>